<keyword evidence="1" id="KW-0472">Membrane</keyword>
<organism evidence="2 3">
    <name type="scientific">Paractinoplanes tereljensis</name>
    <dbReference type="NCBI Taxonomy" id="571912"/>
    <lineage>
        <taxon>Bacteria</taxon>
        <taxon>Bacillati</taxon>
        <taxon>Actinomycetota</taxon>
        <taxon>Actinomycetes</taxon>
        <taxon>Micromonosporales</taxon>
        <taxon>Micromonosporaceae</taxon>
        <taxon>Paractinoplanes</taxon>
    </lineage>
</organism>
<proteinExistence type="predicted"/>
<feature type="transmembrane region" description="Helical" evidence="1">
    <location>
        <begin position="6"/>
        <end position="26"/>
    </location>
</feature>
<dbReference type="AlphaFoldDB" id="A0A919NR42"/>
<keyword evidence="1" id="KW-1133">Transmembrane helix</keyword>
<evidence type="ECO:0000256" key="1">
    <source>
        <dbReference type="SAM" id="Phobius"/>
    </source>
</evidence>
<name>A0A919NR42_9ACTN</name>
<dbReference type="Proteomes" id="UP000623608">
    <property type="component" value="Unassembled WGS sequence"/>
</dbReference>
<evidence type="ECO:0000313" key="2">
    <source>
        <dbReference type="EMBL" id="GIF23589.1"/>
    </source>
</evidence>
<dbReference type="EMBL" id="BOMY01000041">
    <property type="protein sequence ID" value="GIF23589.1"/>
    <property type="molecule type" value="Genomic_DNA"/>
</dbReference>
<evidence type="ECO:0000313" key="3">
    <source>
        <dbReference type="Proteomes" id="UP000623608"/>
    </source>
</evidence>
<keyword evidence="3" id="KW-1185">Reference proteome</keyword>
<keyword evidence="1" id="KW-0812">Transmembrane</keyword>
<feature type="transmembrane region" description="Helical" evidence="1">
    <location>
        <begin position="62"/>
        <end position="84"/>
    </location>
</feature>
<reference evidence="2" key="1">
    <citation type="submission" date="2021-01" db="EMBL/GenBank/DDBJ databases">
        <title>Whole genome shotgun sequence of Actinoplanes tereljensis NBRC 105297.</title>
        <authorList>
            <person name="Komaki H."/>
            <person name="Tamura T."/>
        </authorList>
    </citation>
    <scope>NUCLEOTIDE SEQUENCE</scope>
    <source>
        <strain evidence="2">NBRC 105297</strain>
    </source>
</reference>
<protein>
    <submittedName>
        <fullName evidence="2">Uncharacterized protein</fullName>
    </submittedName>
</protein>
<comment type="caution">
    <text evidence="2">The sequence shown here is derived from an EMBL/GenBank/DDBJ whole genome shotgun (WGS) entry which is preliminary data.</text>
</comment>
<dbReference type="RefSeq" id="WP_203811474.1">
    <property type="nucleotide sequence ID" value="NZ_BOMY01000041.1"/>
</dbReference>
<gene>
    <name evidence="2" type="ORF">Ate02nite_63190</name>
</gene>
<feature type="transmembrane region" description="Helical" evidence="1">
    <location>
        <begin position="33"/>
        <end position="50"/>
    </location>
</feature>
<sequence length="183" mass="19712">MSPARTWWPIALSLVAAVTLLYAVVLPGGYLTWLRLAMLLWTVAAVVWAVSLTGRSWLVRSILPAVSVVTMVLACSGVPGKLLFPLYRPALERQPGSVGLYHFSAVWTHDGCVAYVTDDSGMSSFSGLLHCTPSVKPSPRLGDTARDAVFDSLGDDWYAFIVPRSGPPVWGFNPFAVGAVPHV</sequence>
<accession>A0A919NR42</accession>